<dbReference type="EMBL" id="ACSE01000026">
    <property type="protein sequence ID" value="EFD88139.1"/>
    <property type="molecule type" value="Genomic_DNA"/>
</dbReference>
<organism evidence="2 3">
    <name type="scientific">Oenococcus oeni AWRIB429</name>
    <dbReference type="NCBI Taxonomy" id="655225"/>
    <lineage>
        <taxon>Bacteria</taxon>
        <taxon>Bacillati</taxon>
        <taxon>Bacillota</taxon>
        <taxon>Bacilli</taxon>
        <taxon>Lactobacillales</taxon>
        <taxon>Lactobacillaceae</taxon>
        <taxon>Oenococcus</taxon>
    </lineage>
</organism>
<keyword evidence="1" id="KW-0472">Membrane</keyword>
<feature type="transmembrane region" description="Helical" evidence="1">
    <location>
        <begin position="20"/>
        <end position="39"/>
    </location>
</feature>
<gene>
    <name evidence="2" type="ORF">AWRIB429_1356</name>
</gene>
<protein>
    <submittedName>
        <fullName evidence="2">Uncharacterized protein</fullName>
    </submittedName>
</protein>
<keyword evidence="1" id="KW-1133">Transmembrane helix</keyword>
<dbReference type="AlphaFoldDB" id="D3LAH6"/>
<dbReference type="Proteomes" id="UP000003075">
    <property type="component" value="Unassembled WGS sequence"/>
</dbReference>
<name>D3LAH6_OENOE</name>
<accession>D3LAH6</accession>
<evidence type="ECO:0000313" key="2">
    <source>
        <dbReference type="EMBL" id="EFD88139.1"/>
    </source>
</evidence>
<proteinExistence type="predicted"/>
<evidence type="ECO:0000313" key="3">
    <source>
        <dbReference type="Proteomes" id="UP000003075"/>
    </source>
</evidence>
<sequence>MLGSITKRFFVPSFMNPNGISINICISASFVWLLIKLILLNIQISFQKAGNQI</sequence>
<evidence type="ECO:0000256" key="1">
    <source>
        <dbReference type="SAM" id="Phobius"/>
    </source>
</evidence>
<reference evidence="2 3" key="1">
    <citation type="journal article" date="2010" name="Appl. Microbiol. Biotechnol.">
        <title>Genotypic diversity in Oenococcus oeni by high-density microarray comparative genome hybridization and whole genome sequencing.</title>
        <authorList>
            <person name="Borneman A.R."/>
            <person name="Bartowsky E.J."/>
            <person name="McCarthy J."/>
            <person name="Chambers P.J."/>
        </authorList>
    </citation>
    <scope>NUCLEOTIDE SEQUENCE [LARGE SCALE GENOMIC DNA]</scope>
    <source>
        <strain evidence="2 3">AWRIB429</strain>
    </source>
</reference>
<keyword evidence="1" id="KW-0812">Transmembrane</keyword>
<comment type="caution">
    <text evidence="2">The sequence shown here is derived from an EMBL/GenBank/DDBJ whole genome shotgun (WGS) entry which is preliminary data.</text>
</comment>